<dbReference type="AlphaFoldDB" id="A0AAV1KGN1"/>
<dbReference type="InterPro" id="IPR000340">
    <property type="entry name" value="Dual-sp_phosphatase_cat-dom"/>
</dbReference>
<keyword evidence="1" id="KW-0378">Hydrolase</keyword>
<dbReference type="InterPro" id="IPR029021">
    <property type="entry name" value="Prot-tyrosine_phosphatase-like"/>
</dbReference>
<protein>
    <recommendedName>
        <fullName evidence="7">Dual specificity protein phosphatase 19</fullName>
    </recommendedName>
</protein>
<keyword evidence="6" id="KW-1185">Reference proteome</keyword>
<dbReference type="GO" id="GO:0005737">
    <property type="term" value="C:cytoplasm"/>
    <property type="evidence" value="ECO:0007669"/>
    <property type="project" value="TreeGrafter"/>
</dbReference>
<comment type="caution">
    <text evidence="5">The sequence shown here is derived from an EMBL/GenBank/DDBJ whole genome shotgun (WGS) entry which is preliminary data.</text>
</comment>
<accession>A0AAV1KGN1</accession>
<evidence type="ECO:0000256" key="1">
    <source>
        <dbReference type="ARBA" id="ARBA00022801"/>
    </source>
</evidence>
<dbReference type="PROSITE" id="PS50056">
    <property type="entry name" value="TYR_PHOSPHATASE_2"/>
    <property type="match status" value="1"/>
</dbReference>
<evidence type="ECO:0000259" key="3">
    <source>
        <dbReference type="PROSITE" id="PS50054"/>
    </source>
</evidence>
<dbReference type="PROSITE" id="PS00383">
    <property type="entry name" value="TYR_PHOSPHATASE_1"/>
    <property type="match status" value="1"/>
</dbReference>
<proteinExistence type="predicted"/>
<evidence type="ECO:0000313" key="5">
    <source>
        <dbReference type="EMBL" id="CAK1582223.1"/>
    </source>
</evidence>
<feature type="domain" description="Tyrosine-protein phosphatase" evidence="3">
    <location>
        <begin position="55"/>
        <end position="191"/>
    </location>
</feature>
<evidence type="ECO:0000313" key="6">
    <source>
        <dbReference type="Proteomes" id="UP001314205"/>
    </source>
</evidence>
<name>A0AAV1KGN1_9NEOP</name>
<dbReference type="InterPro" id="IPR016130">
    <property type="entry name" value="Tyr_Pase_AS"/>
</dbReference>
<dbReference type="InterPro" id="IPR000387">
    <property type="entry name" value="Tyr_Pase_dom"/>
</dbReference>
<evidence type="ECO:0008006" key="7">
    <source>
        <dbReference type="Google" id="ProtNLM"/>
    </source>
</evidence>
<dbReference type="CDD" id="cd14498">
    <property type="entry name" value="DSP"/>
    <property type="match status" value="1"/>
</dbReference>
<keyword evidence="2" id="KW-0904">Protein phosphatase</keyword>
<dbReference type="SMART" id="SM00195">
    <property type="entry name" value="DSPc"/>
    <property type="match status" value="1"/>
</dbReference>
<gene>
    <name evidence="5" type="ORF">PARMNEM_LOCUS3786</name>
</gene>
<feature type="domain" description="Tyrosine specific protein phosphatases" evidence="4">
    <location>
        <begin position="132"/>
        <end position="172"/>
    </location>
</feature>
<dbReference type="PROSITE" id="PS50054">
    <property type="entry name" value="TYR_PHOSPHATASE_DUAL"/>
    <property type="match status" value="1"/>
</dbReference>
<dbReference type="InterPro" id="IPR020422">
    <property type="entry name" value="TYR_PHOSPHATASE_DUAL_dom"/>
</dbReference>
<dbReference type="PANTHER" id="PTHR46377">
    <property type="entry name" value="DUAL SPECIFICITY PROTEIN PHOSPHATASE 19"/>
    <property type="match status" value="1"/>
</dbReference>
<reference evidence="5 6" key="1">
    <citation type="submission" date="2023-11" db="EMBL/GenBank/DDBJ databases">
        <authorList>
            <person name="Hedman E."/>
            <person name="Englund M."/>
            <person name="Stromberg M."/>
            <person name="Nyberg Akerstrom W."/>
            <person name="Nylinder S."/>
            <person name="Jareborg N."/>
            <person name="Kallberg Y."/>
            <person name="Kronander E."/>
        </authorList>
    </citation>
    <scope>NUCLEOTIDE SEQUENCE [LARGE SCALE GENOMIC DNA]</scope>
</reference>
<dbReference type="EMBL" id="CAVLGL010000035">
    <property type="protein sequence ID" value="CAK1582223.1"/>
    <property type="molecule type" value="Genomic_DNA"/>
</dbReference>
<dbReference type="Gene3D" id="3.90.190.10">
    <property type="entry name" value="Protein tyrosine phosphatase superfamily"/>
    <property type="match status" value="1"/>
</dbReference>
<dbReference type="PANTHER" id="PTHR46377:SF1">
    <property type="entry name" value="DUAL SPECIFICITY PROTEIN PHOSPHATASE 19"/>
    <property type="match status" value="1"/>
</dbReference>
<dbReference type="Pfam" id="PF00782">
    <property type="entry name" value="DSPc"/>
    <property type="match status" value="1"/>
</dbReference>
<organism evidence="5 6">
    <name type="scientific">Parnassius mnemosyne</name>
    <name type="common">clouded apollo</name>
    <dbReference type="NCBI Taxonomy" id="213953"/>
    <lineage>
        <taxon>Eukaryota</taxon>
        <taxon>Metazoa</taxon>
        <taxon>Ecdysozoa</taxon>
        <taxon>Arthropoda</taxon>
        <taxon>Hexapoda</taxon>
        <taxon>Insecta</taxon>
        <taxon>Pterygota</taxon>
        <taxon>Neoptera</taxon>
        <taxon>Endopterygota</taxon>
        <taxon>Lepidoptera</taxon>
        <taxon>Glossata</taxon>
        <taxon>Ditrysia</taxon>
        <taxon>Papilionoidea</taxon>
        <taxon>Papilionidae</taxon>
        <taxon>Parnassiinae</taxon>
        <taxon>Parnassini</taxon>
        <taxon>Parnassius</taxon>
        <taxon>Driopa</taxon>
    </lineage>
</organism>
<evidence type="ECO:0000256" key="2">
    <source>
        <dbReference type="ARBA" id="ARBA00022912"/>
    </source>
</evidence>
<dbReference type="GO" id="GO:0008579">
    <property type="term" value="F:JUN kinase phosphatase activity"/>
    <property type="evidence" value="ECO:0007669"/>
    <property type="project" value="TreeGrafter"/>
</dbReference>
<evidence type="ECO:0000259" key="4">
    <source>
        <dbReference type="PROSITE" id="PS50056"/>
    </source>
</evidence>
<sequence>MSFLNELKKQKEKLKETETVVTNVDGKRYIEGRQQSVTVLPTQYGFIVDTKPDDVPVLIVDYLYIGSQDCATDKILESYNITNVLSLGITVNLTNVKHKFVQCLDLPETDIEPVLIESLPFIHVAVTNKENILIHCNAGVSRTSMVAIAYLQSMGIDYEEAYNLVKTKRPAIQPNAGFKKQLKGMNISGIIQKYC</sequence>
<dbReference type="Proteomes" id="UP001314205">
    <property type="component" value="Unassembled WGS sequence"/>
</dbReference>
<dbReference type="SUPFAM" id="SSF52799">
    <property type="entry name" value="(Phosphotyrosine protein) phosphatases II"/>
    <property type="match status" value="1"/>
</dbReference>